<dbReference type="Proteomes" id="UP001151760">
    <property type="component" value="Unassembled WGS sequence"/>
</dbReference>
<sequence length="606" mass="70948">MDRINIDDLTIEQYLRLTQEHLVPSMVKKVDNMTITEYIEYEERIKRQYNRNSGSYFPTYFSHCTSSINTTLEFPCNTYFNPIPPNIKFNYDSKDMELDEEAGYTTDEESVMSEHKAINPVHIVNTRSFKEELSLEEDLDEWLNAKMEKHMSKQKEKNEEDTLITIIKSIREECRVVHKNKQIRVTEADLKKSSEAVEDTVNNDSFTGNFPSLEELNPGSFLFLFTINIYNSHAIANIDASNNVMHRSIYEYLKLANLGGAAMSVKIDDMTQQETLETMKNVLVKINKFEFLCDFVATDMPENLRERIILGRPFVETIYAQIDVFHEEISLRIGEDRIKFDVKGNPYQSDRSIEKIHMANTSQEEESFNPFEIGHDLFSYESLACFQFKQDTKNYYTIDPQNEIARQTNPLLDKGGLTKRWHVCKPVQVFYDGRSGNNYVMWPSYDPDSSFCYGCNEFFGKSEHGMLIQWVCFHDHERRTVKGSYMGFLDFLQVRYENQRIDDTTRYWRYYEWVAQNYEFDNNRTPSTIVSDKCPYKTNHPTPIPPDEWDTRCHITYAGSTSNQNIPNNEPTPFSFEHSELGEKANISESSKLQPFRPCPCNYSFC</sequence>
<evidence type="ECO:0000313" key="1">
    <source>
        <dbReference type="EMBL" id="GJU00193.1"/>
    </source>
</evidence>
<dbReference type="PANTHER" id="PTHR33067">
    <property type="entry name" value="RNA-DIRECTED DNA POLYMERASE-RELATED"/>
    <property type="match status" value="1"/>
</dbReference>
<gene>
    <name evidence="1" type="ORF">Tco_1110531</name>
</gene>
<keyword evidence="1" id="KW-0695">RNA-directed DNA polymerase</keyword>
<dbReference type="PANTHER" id="PTHR33067:SF9">
    <property type="entry name" value="RNA-DIRECTED DNA POLYMERASE"/>
    <property type="match status" value="1"/>
</dbReference>
<comment type="caution">
    <text evidence="1">The sequence shown here is derived from an EMBL/GenBank/DDBJ whole genome shotgun (WGS) entry which is preliminary data.</text>
</comment>
<organism evidence="1 2">
    <name type="scientific">Tanacetum coccineum</name>
    <dbReference type="NCBI Taxonomy" id="301880"/>
    <lineage>
        <taxon>Eukaryota</taxon>
        <taxon>Viridiplantae</taxon>
        <taxon>Streptophyta</taxon>
        <taxon>Embryophyta</taxon>
        <taxon>Tracheophyta</taxon>
        <taxon>Spermatophyta</taxon>
        <taxon>Magnoliopsida</taxon>
        <taxon>eudicotyledons</taxon>
        <taxon>Gunneridae</taxon>
        <taxon>Pentapetalae</taxon>
        <taxon>asterids</taxon>
        <taxon>campanulids</taxon>
        <taxon>Asterales</taxon>
        <taxon>Asteraceae</taxon>
        <taxon>Asteroideae</taxon>
        <taxon>Anthemideae</taxon>
        <taxon>Anthemidinae</taxon>
        <taxon>Tanacetum</taxon>
    </lineage>
</organism>
<dbReference type="Gene3D" id="2.40.70.10">
    <property type="entry name" value="Acid Proteases"/>
    <property type="match status" value="1"/>
</dbReference>
<protein>
    <submittedName>
        <fullName evidence="1">Reverse transcriptase domain-containing protein</fullName>
    </submittedName>
</protein>
<keyword evidence="1" id="KW-0548">Nucleotidyltransferase</keyword>
<accession>A0ABQ5ILI4</accession>
<keyword evidence="1" id="KW-0808">Transferase</keyword>
<name>A0ABQ5ILI4_9ASTR</name>
<reference evidence="1" key="2">
    <citation type="submission" date="2022-01" db="EMBL/GenBank/DDBJ databases">
        <authorList>
            <person name="Yamashiro T."/>
            <person name="Shiraishi A."/>
            <person name="Satake H."/>
            <person name="Nakayama K."/>
        </authorList>
    </citation>
    <scope>NUCLEOTIDE SEQUENCE</scope>
</reference>
<dbReference type="GO" id="GO:0003964">
    <property type="term" value="F:RNA-directed DNA polymerase activity"/>
    <property type="evidence" value="ECO:0007669"/>
    <property type="project" value="UniProtKB-KW"/>
</dbReference>
<evidence type="ECO:0000313" key="2">
    <source>
        <dbReference type="Proteomes" id="UP001151760"/>
    </source>
</evidence>
<keyword evidence="2" id="KW-1185">Reference proteome</keyword>
<dbReference type="InterPro" id="IPR021109">
    <property type="entry name" value="Peptidase_aspartic_dom_sf"/>
</dbReference>
<reference evidence="1" key="1">
    <citation type="journal article" date="2022" name="Int. J. Mol. Sci.">
        <title>Draft Genome of Tanacetum Coccineum: Genomic Comparison of Closely Related Tanacetum-Family Plants.</title>
        <authorList>
            <person name="Yamashiro T."/>
            <person name="Shiraishi A."/>
            <person name="Nakayama K."/>
            <person name="Satake H."/>
        </authorList>
    </citation>
    <scope>NUCLEOTIDE SEQUENCE</scope>
</reference>
<proteinExistence type="predicted"/>
<dbReference type="EMBL" id="BQNB010020840">
    <property type="protein sequence ID" value="GJU00193.1"/>
    <property type="molecule type" value="Genomic_DNA"/>
</dbReference>